<dbReference type="InterPro" id="IPR001128">
    <property type="entry name" value="Cyt_P450"/>
</dbReference>
<evidence type="ECO:0000256" key="13">
    <source>
        <dbReference type="PIRSR" id="PIRSR602401-1"/>
    </source>
</evidence>
<dbReference type="GO" id="GO:0004497">
    <property type="term" value="F:monooxygenase activity"/>
    <property type="evidence" value="ECO:0007669"/>
    <property type="project" value="UniProtKB-KW"/>
</dbReference>
<comment type="similarity">
    <text evidence="4 14">Belongs to the cytochrome P450 family.</text>
</comment>
<reference evidence="16 17" key="1">
    <citation type="submission" date="2024-03" db="EMBL/GenBank/DDBJ databases">
        <title>The genome assembly and annotation of the cricket Gryllus longicercus Weissman &amp; Gray.</title>
        <authorList>
            <person name="Szrajer S."/>
            <person name="Gray D."/>
            <person name="Ylla G."/>
        </authorList>
    </citation>
    <scope>NUCLEOTIDE SEQUENCE [LARGE SCALE GENOMIC DNA]</scope>
    <source>
        <strain evidence="16">DAG 2021-001</strain>
        <tissue evidence="16">Whole body minus gut</tissue>
    </source>
</reference>
<keyword evidence="12 15" id="KW-0472">Membrane</keyword>
<dbReference type="InterPro" id="IPR002401">
    <property type="entry name" value="Cyt_P450_E_grp-I"/>
</dbReference>
<keyword evidence="9 14" id="KW-0560">Oxidoreductase</keyword>
<dbReference type="Gene3D" id="1.10.630.10">
    <property type="entry name" value="Cytochrome P450"/>
    <property type="match status" value="1"/>
</dbReference>
<dbReference type="InterPro" id="IPR036396">
    <property type="entry name" value="Cyt_P450_sf"/>
</dbReference>
<dbReference type="GO" id="GO:0005506">
    <property type="term" value="F:iron ion binding"/>
    <property type="evidence" value="ECO:0007669"/>
    <property type="project" value="InterPro"/>
</dbReference>
<dbReference type="PRINTS" id="PR00463">
    <property type="entry name" value="EP450I"/>
</dbReference>
<dbReference type="PROSITE" id="PS00086">
    <property type="entry name" value="CYTOCHROME_P450"/>
    <property type="match status" value="1"/>
</dbReference>
<evidence type="ECO:0000256" key="9">
    <source>
        <dbReference type="ARBA" id="ARBA00023002"/>
    </source>
</evidence>
<keyword evidence="17" id="KW-1185">Reference proteome</keyword>
<accession>A0AAN9ZDR3</accession>
<dbReference type="InterPro" id="IPR017972">
    <property type="entry name" value="Cyt_P450_CS"/>
</dbReference>
<keyword evidence="11 14" id="KW-0503">Monooxygenase</keyword>
<comment type="caution">
    <text evidence="16">The sequence shown here is derived from an EMBL/GenBank/DDBJ whole genome shotgun (WGS) entry which is preliminary data.</text>
</comment>
<keyword evidence="5 13" id="KW-0349">Heme</keyword>
<dbReference type="GO" id="GO:0005789">
    <property type="term" value="C:endoplasmic reticulum membrane"/>
    <property type="evidence" value="ECO:0007669"/>
    <property type="project" value="UniProtKB-SubCell"/>
</dbReference>
<keyword evidence="8" id="KW-0492">Microsome</keyword>
<evidence type="ECO:0000256" key="7">
    <source>
        <dbReference type="ARBA" id="ARBA00022824"/>
    </source>
</evidence>
<evidence type="ECO:0000256" key="6">
    <source>
        <dbReference type="ARBA" id="ARBA00022723"/>
    </source>
</evidence>
<dbReference type="CDD" id="cd11056">
    <property type="entry name" value="CYP6-like"/>
    <property type="match status" value="1"/>
</dbReference>
<evidence type="ECO:0000313" key="16">
    <source>
        <dbReference type="EMBL" id="KAK7870555.1"/>
    </source>
</evidence>
<dbReference type="EMBL" id="JAZDUA010000055">
    <property type="protein sequence ID" value="KAK7870555.1"/>
    <property type="molecule type" value="Genomic_DNA"/>
</dbReference>
<name>A0AAN9ZDR3_9ORTH</name>
<sequence>MASTWLLVAAALVALLYWHLTRTFSYWHKKGVYYLPPTVFFGNLKERILFRISFHEFQLNLYNKFQGHKVAGFFEGRRPALMIRDPQLIRDVMVRHFEHFTNRPTLRTRTKPYVEKMLINLEGQHWKHVRTILTPTFSTGKLRAMEVLVQISGDQLREFLYNTVPENKPVELEMKELFGRFTMDVIASCAFGVQCNSLKQPDAEFASTAARFNDISLAKRILLFLVLFLVPPFFFKYITLSFFNNEVMDFLASVVQDTRKTREKLINERRNDFLQLMIDAAQKESETSTENVLDEDTITAQALLILLAGFETSSTLLAFASYELAINPEIQAKAREEVNSVLNQHKGSCTYEALQDMNYLENVLLEALRKHPPVARVDRICTAEYTFDIDGKKITVDPKYSVSIPVIGLHYDPQYFPDPQRFDPERFSQENRLKRSPYVFLPFGEGPRNCIGKRFALLSTKIAMVHLLKDFKIEPCDKTNIPYKYSKFSMLLKAQDGIFLNIERLNAKPTY</sequence>
<dbReference type="InterPro" id="IPR050476">
    <property type="entry name" value="Insect_CytP450_Detox"/>
</dbReference>
<dbReference type="GO" id="GO:0016705">
    <property type="term" value="F:oxidoreductase activity, acting on paired donors, with incorporation or reduction of molecular oxygen"/>
    <property type="evidence" value="ECO:0007669"/>
    <property type="project" value="InterPro"/>
</dbReference>
<keyword evidence="15" id="KW-0812">Transmembrane</keyword>
<keyword evidence="10 13" id="KW-0408">Iron</keyword>
<evidence type="ECO:0000256" key="10">
    <source>
        <dbReference type="ARBA" id="ARBA00023004"/>
    </source>
</evidence>
<evidence type="ECO:0000256" key="12">
    <source>
        <dbReference type="ARBA" id="ARBA00023136"/>
    </source>
</evidence>
<dbReference type="GO" id="GO:0020037">
    <property type="term" value="F:heme binding"/>
    <property type="evidence" value="ECO:0007669"/>
    <property type="project" value="InterPro"/>
</dbReference>
<proteinExistence type="inferred from homology"/>
<evidence type="ECO:0000256" key="5">
    <source>
        <dbReference type="ARBA" id="ARBA00022617"/>
    </source>
</evidence>
<evidence type="ECO:0000313" key="17">
    <source>
        <dbReference type="Proteomes" id="UP001378592"/>
    </source>
</evidence>
<keyword evidence="7" id="KW-0256">Endoplasmic reticulum</keyword>
<evidence type="ECO:0000256" key="8">
    <source>
        <dbReference type="ARBA" id="ARBA00022848"/>
    </source>
</evidence>
<comment type="cofactor">
    <cofactor evidence="1 13">
        <name>heme</name>
        <dbReference type="ChEBI" id="CHEBI:30413"/>
    </cofactor>
</comment>
<evidence type="ECO:0000256" key="2">
    <source>
        <dbReference type="ARBA" id="ARBA00004174"/>
    </source>
</evidence>
<evidence type="ECO:0000256" key="11">
    <source>
        <dbReference type="ARBA" id="ARBA00023033"/>
    </source>
</evidence>
<evidence type="ECO:0000256" key="4">
    <source>
        <dbReference type="ARBA" id="ARBA00010617"/>
    </source>
</evidence>
<dbReference type="PRINTS" id="PR00385">
    <property type="entry name" value="P450"/>
</dbReference>
<dbReference type="Pfam" id="PF00067">
    <property type="entry name" value="p450"/>
    <property type="match status" value="1"/>
</dbReference>
<comment type="subcellular location">
    <subcellularLocation>
        <location evidence="3">Endoplasmic reticulum membrane</location>
        <topology evidence="3">Peripheral membrane protein</topology>
    </subcellularLocation>
    <subcellularLocation>
        <location evidence="2">Microsome membrane</location>
        <topology evidence="2">Peripheral membrane protein</topology>
    </subcellularLocation>
</comment>
<dbReference type="SUPFAM" id="SSF48264">
    <property type="entry name" value="Cytochrome P450"/>
    <property type="match status" value="1"/>
</dbReference>
<evidence type="ECO:0008006" key="18">
    <source>
        <dbReference type="Google" id="ProtNLM"/>
    </source>
</evidence>
<evidence type="ECO:0000256" key="3">
    <source>
        <dbReference type="ARBA" id="ARBA00004406"/>
    </source>
</evidence>
<feature type="transmembrane region" description="Helical" evidence="15">
    <location>
        <begin position="221"/>
        <end position="243"/>
    </location>
</feature>
<dbReference type="PANTHER" id="PTHR24292">
    <property type="entry name" value="CYTOCHROME P450"/>
    <property type="match status" value="1"/>
</dbReference>
<organism evidence="16 17">
    <name type="scientific">Gryllus longicercus</name>
    <dbReference type="NCBI Taxonomy" id="2509291"/>
    <lineage>
        <taxon>Eukaryota</taxon>
        <taxon>Metazoa</taxon>
        <taxon>Ecdysozoa</taxon>
        <taxon>Arthropoda</taxon>
        <taxon>Hexapoda</taxon>
        <taxon>Insecta</taxon>
        <taxon>Pterygota</taxon>
        <taxon>Neoptera</taxon>
        <taxon>Polyneoptera</taxon>
        <taxon>Orthoptera</taxon>
        <taxon>Ensifera</taxon>
        <taxon>Gryllidea</taxon>
        <taxon>Grylloidea</taxon>
        <taxon>Gryllidae</taxon>
        <taxon>Gryllinae</taxon>
        <taxon>Gryllus</taxon>
    </lineage>
</organism>
<evidence type="ECO:0000256" key="15">
    <source>
        <dbReference type="SAM" id="Phobius"/>
    </source>
</evidence>
<dbReference type="AlphaFoldDB" id="A0AAN9ZDR3"/>
<protein>
    <recommendedName>
        <fullName evidence="18">Cytochrome P450</fullName>
    </recommendedName>
</protein>
<gene>
    <name evidence="16" type="ORF">R5R35_009070</name>
</gene>
<keyword evidence="15" id="KW-1133">Transmembrane helix</keyword>
<dbReference type="FunFam" id="1.10.630.10:FF:000042">
    <property type="entry name" value="Cytochrome P450"/>
    <property type="match status" value="1"/>
</dbReference>
<feature type="binding site" description="axial binding residue" evidence="13">
    <location>
        <position position="450"/>
    </location>
    <ligand>
        <name>heme</name>
        <dbReference type="ChEBI" id="CHEBI:30413"/>
    </ligand>
    <ligandPart>
        <name>Fe</name>
        <dbReference type="ChEBI" id="CHEBI:18248"/>
    </ligandPart>
</feature>
<dbReference type="Proteomes" id="UP001378592">
    <property type="component" value="Unassembled WGS sequence"/>
</dbReference>
<dbReference type="PANTHER" id="PTHR24292:SF54">
    <property type="entry name" value="CYP9F3-RELATED"/>
    <property type="match status" value="1"/>
</dbReference>
<keyword evidence="6 13" id="KW-0479">Metal-binding</keyword>
<evidence type="ECO:0000256" key="14">
    <source>
        <dbReference type="RuleBase" id="RU000461"/>
    </source>
</evidence>
<evidence type="ECO:0000256" key="1">
    <source>
        <dbReference type="ARBA" id="ARBA00001971"/>
    </source>
</evidence>